<dbReference type="AlphaFoldDB" id="A0A9W7LUB6"/>
<dbReference type="Pfam" id="PF10497">
    <property type="entry name" value="zf-4CXXC_R1"/>
    <property type="match status" value="1"/>
</dbReference>
<feature type="compositionally biased region" description="Acidic residues" evidence="13">
    <location>
        <begin position="296"/>
        <end position="306"/>
    </location>
</feature>
<evidence type="ECO:0000256" key="12">
    <source>
        <dbReference type="ARBA" id="ARBA00023242"/>
    </source>
</evidence>
<evidence type="ECO:0000313" key="15">
    <source>
        <dbReference type="EMBL" id="GMI76923.1"/>
    </source>
</evidence>
<protein>
    <recommendedName>
        <fullName evidence="14">Zinc-finger domain-containing protein</fullName>
    </recommendedName>
</protein>
<evidence type="ECO:0000256" key="7">
    <source>
        <dbReference type="ARBA" id="ARBA00022771"/>
    </source>
</evidence>
<organism evidence="15 16">
    <name type="scientific">Hibiscus trionum</name>
    <name type="common">Flower of an hour</name>
    <dbReference type="NCBI Taxonomy" id="183268"/>
    <lineage>
        <taxon>Eukaryota</taxon>
        <taxon>Viridiplantae</taxon>
        <taxon>Streptophyta</taxon>
        <taxon>Embryophyta</taxon>
        <taxon>Tracheophyta</taxon>
        <taxon>Spermatophyta</taxon>
        <taxon>Magnoliopsida</taxon>
        <taxon>eudicotyledons</taxon>
        <taxon>Gunneridae</taxon>
        <taxon>Pentapetalae</taxon>
        <taxon>rosids</taxon>
        <taxon>malvids</taxon>
        <taxon>Malvales</taxon>
        <taxon>Malvaceae</taxon>
        <taxon>Malvoideae</taxon>
        <taxon>Hibiscus</taxon>
    </lineage>
</organism>
<accession>A0A9W7LUB6</accession>
<dbReference type="PANTHER" id="PTHR31169">
    <property type="entry name" value="OS05G0300700 PROTEIN"/>
    <property type="match status" value="1"/>
</dbReference>
<feature type="region of interest" description="Disordered" evidence="13">
    <location>
        <begin position="1"/>
        <end position="31"/>
    </location>
</feature>
<keyword evidence="7" id="KW-0863">Zinc-finger</keyword>
<dbReference type="InterPro" id="IPR018866">
    <property type="entry name" value="Znf-4CXXC_R1"/>
</dbReference>
<keyword evidence="8" id="KW-0862">Zinc</keyword>
<evidence type="ECO:0000256" key="8">
    <source>
        <dbReference type="ARBA" id="ARBA00022833"/>
    </source>
</evidence>
<name>A0A9W7LUB6_HIBTR</name>
<evidence type="ECO:0000256" key="11">
    <source>
        <dbReference type="ARBA" id="ARBA00023163"/>
    </source>
</evidence>
<feature type="region of interest" description="Disordered" evidence="13">
    <location>
        <begin position="269"/>
        <end position="322"/>
    </location>
</feature>
<dbReference type="GO" id="GO:0008270">
    <property type="term" value="F:zinc ion binding"/>
    <property type="evidence" value="ECO:0007669"/>
    <property type="project" value="UniProtKB-KW"/>
</dbReference>
<keyword evidence="16" id="KW-1185">Reference proteome</keyword>
<dbReference type="GO" id="GO:0005634">
    <property type="term" value="C:nucleus"/>
    <property type="evidence" value="ECO:0007669"/>
    <property type="project" value="UniProtKB-SubCell"/>
</dbReference>
<keyword evidence="12" id="KW-0539">Nucleus</keyword>
<feature type="region of interest" description="Disordered" evidence="13">
    <location>
        <begin position="549"/>
        <end position="646"/>
    </location>
</feature>
<evidence type="ECO:0000256" key="3">
    <source>
        <dbReference type="ARBA" id="ARBA00022490"/>
    </source>
</evidence>
<evidence type="ECO:0000256" key="1">
    <source>
        <dbReference type="ARBA" id="ARBA00004123"/>
    </source>
</evidence>
<evidence type="ECO:0000256" key="10">
    <source>
        <dbReference type="ARBA" id="ARBA00023015"/>
    </source>
</evidence>
<dbReference type="InterPro" id="IPR040221">
    <property type="entry name" value="CDCA7/CDA7L"/>
</dbReference>
<keyword evidence="3" id="KW-0963">Cytoplasm</keyword>
<feature type="compositionally biased region" description="Basic and acidic residues" evidence="13">
    <location>
        <begin position="274"/>
        <end position="283"/>
    </location>
</feature>
<evidence type="ECO:0000313" key="16">
    <source>
        <dbReference type="Proteomes" id="UP001165190"/>
    </source>
</evidence>
<dbReference type="OrthoDB" id="298344at2759"/>
<feature type="compositionally biased region" description="Basic residues" evidence="13">
    <location>
        <begin position="637"/>
        <end position="646"/>
    </location>
</feature>
<keyword evidence="5" id="KW-0597">Phosphoprotein</keyword>
<keyword evidence="6" id="KW-0479">Metal-binding</keyword>
<dbReference type="PANTHER" id="PTHR31169:SF23">
    <property type="entry name" value="OS03G0572250 PROTEIN"/>
    <property type="match status" value="1"/>
</dbReference>
<keyword evidence="10" id="KW-0805">Transcription regulation</keyword>
<dbReference type="GO" id="GO:0006355">
    <property type="term" value="P:regulation of DNA-templated transcription"/>
    <property type="evidence" value="ECO:0007669"/>
    <property type="project" value="InterPro"/>
</dbReference>
<comment type="subcellular location">
    <subcellularLocation>
        <location evidence="2">Cytoplasm</location>
    </subcellularLocation>
    <subcellularLocation>
        <location evidence="1">Nucleus</location>
    </subcellularLocation>
</comment>
<dbReference type="EMBL" id="BSYR01000013">
    <property type="protein sequence ID" value="GMI76923.1"/>
    <property type="molecule type" value="Genomic_DNA"/>
</dbReference>
<evidence type="ECO:0000256" key="13">
    <source>
        <dbReference type="SAM" id="MobiDB-lite"/>
    </source>
</evidence>
<gene>
    <name evidence="15" type="ORF">HRI_001361500</name>
</gene>
<dbReference type="InterPro" id="IPR011011">
    <property type="entry name" value="Znf_FYVE_PHD"/>
</dbReference>
<reference evidence="15" key="1">
    <citation type="submission" date="2023-05" db="EMBL/GenBank/DDBJ databases">
        <title>Genome and transcriptome analyses reveal genes involved in the formation of fine ridges on petal epidermal cells in Hibiscus trionum.</title>
        <authorList>
            <person name="Koshimizu S."/>
            <person name="Masuda S."/>
            <person name="Ishii T."/>
            <person name="Shirasu K."/>
            <person name="Hoshino A."/>
            <person name="Arita M."/>
        </authorList>
    </citation>
    <scope>NUCLEOTIDE SEQUENCE</scope>
    <source>
        <strain evidence="15">Hamamatsu line</strain>
    </source>
</reference>
<keyword evidence="4" id="KW-1017">Isopeptide bond</keyword>
<dbReference type="Proteomes" id="UP001165190">
    <property type="component" value="Unassembled WGS sequence"/>
</dbReference>
<feature type="region of interest" description="Disordered" evidence="13">
    <location>
        <begin position="58"/>
        <end position="110"/>
    </location>
</feature>
<evidence type="ECO:0000256" key="4">
    <source>
        <dbReference type="ARBA" id="ARBA00022499"/>
    </source>
</evidence>
<evidence type="ECO:0000256" key="5">
    <source>
        <dbReference type="ARBA" id="ARBA00022553"/>
    </source>
</evidence>
<evidence type="ECO:0000256" key="9">
    <source>
        <dbReference type="ARBA" id="ARBA00022843"/>
    </source>
</evidence>
<evidence type="ECO:0000256" key="2">
    <source>
        <dbReference type="ARBA" id="ARBA00004496"/>
    </source>
</evidence>
<evidence type="ECO:0000256" key="6">
    <source>
        <dbReference type="ARBA" id="ARBA00022723"/>
    </source>
</evidence>
<feature type="compositionally biased region" description="Polar residues" evidence="13">
    <location>
        <begin position="1"/>
        <end position="20"/>
    </location>
</feature>
<proteinExistence type="predicted"/>
<feature type="domain" description="Zinc-finger" evidence="14">
    <location>
        <begin position="166"/>
        <end position="262"/>
    </location>
</feature>
<dbReference type="GO" id="GO:0005737">
    <property type="term" value="C:cytoplasm"/>
    <property type="evidence" value="ECO:0007669"/>
    <property type="project" value="UniProtKB-SubCell"/>
</dbReference>
<comment type="caution">
    <text evidence="15">The sequence shown here is derived from an EMBL/GenBank/DDBJ whole genome shotgun (WGS) entry which is preliminary data.</text>
</comment>
<evidence type="ECO:0000259" key="14">
    <source>
        <dbReference type="Pfam" id="PF10497"/>
    </source>
</evidence>
<dbReference type="SUPFAM" id="SSF57903">
    <property type="entry name" value="FYVE/PHD zinc finger"/>
    <property type="match status" value="1"/>
</dbReference>
<sequence length="646" mass="71026">MAAIGNQTQAVESCPNNSDQPHNECKTLTPKISVYEQSREDRIKANLQRMQQLGLKDLSNSLLNSTSRPSSRRGRPRVATKSPVTPLSSPLPPSSALRRSSRLQNTTPVSYSEVTLSKKDELLEDLELKLSKSEVYTEEHEKLLGDTQRSWTLFVDGYGNDGKRIYDSFKGKTCHQCRQKTLGHRTHCSKCNMIQGQFCGDCLYMRYGEHVLEANENPNWVCPVCRGICNCSLCRQAKGWAPTGPFYKKITKMGYKSVAHYLIQTRRAQTNIEKSPDNTDRASAKRSLSFPAPELPSEESPEDDDNQLVTSNPQSGEDGLNSEKKEYNAYPESNALLFSKNETVFGKGEPTEINLDVHGKLGFSELDSGDKIDDGKELDFTNKEPGGRSVISENITEKGMSHDEIMGVNGEVMDGAGKNVDEGCTASESSPKRMKRPAFAMELDFTNKEPGGRFVISENITEKGMSHDEIMGVNGEVLDGAGKNVDEGCTASESSPKRMKRPAFAMELDFTNKEPGGRSVISENITEKGMSHDEIMGVNGEVLDGVGKNVDEGCTASESSPKLMKRPASAMENGPDSNAARLKQSGEPGDDHDEQQGLPGADDSVSYDTAEKTSSWKKSKTNTKHCTSGTNMDCIARRLRPRNKAL</sequence>
<keyword evidence="9" id="KW-0832">Ubl conjugation</keyword>
<keyword evidence="11" id="KW-0804">Transcription</keyword>